<dbReference type="HAMAP" id="MF_01026">
    <property type="entry name" value="LeuC_type1"/>
    <property type="match status" value="1"/>
</dbReference>
<evidence type="ECO:0000256" key="6">
    <source>
        <dbReference type="ARBA" id="ARBA00022485"/>
    </source>
</evidence>
<comment type="pathway">
    <text evidence="3 13">Amino-acid biosynthesis; L-leucine biosynthesis; L-leucine from 3-methyl-2-oxobutanoate: step 2/4.</text>
</comment>
<dbReference type="EMBL" id="SNYM01000001">
    <property type="protein sequence ID" value="TDQ51245.1"/>
    <property type="molecule type" value="Genomic_DNA"/>
</dbReference>
<proteinExistence type="inferred from homology"/>
<dbReference type="InterPro" id="IPR036008">
    <property type="entry name" value="Aconitase_4Fe-4S_dom"/>
</dbReference>
<keyword evidence="10 13" id="KW-0411">Iron-sulfur</keyword>
<comment type="cofactor">
    <cofactor evidence="13">
        <name>[4Fe-4S] cluster</name>
        <dbReference type="ChEBI" id="CHEBI:49883"/>
    </cofactor>
    <text evidence="13">Binds 1 [4Fe-4S] cluster per subunit.</text>
</comment>
<dbReference type="NCBIfam" id="TIGR00170">
    <property type="entry name" value="leuC"/>
    <property type="match status" value="1"/>
</dbReference>
<evidence type="ECO:0000313" key="16">
    <source>
        <dbReference type="Proteomes" id="UP000295375"/>
    </source>
</evidence>
<dbReference type="UniPathway" id="UPA00048">
    <property type="reaction ID" value="UER00071"/>
</dbReference>
<dbReference type="InterPro" id="IPR050067">
    <property type="entry name" value="IPM_dehydratase_rel_enz"/>
</dbReference>
<evidence type="ECO:0000256" key="12">
    <source>
        <dbReference type="ARBA" id="ARBA00023304"/>
    </source>
</evidence>
<dbReference type="RefSeq" id="WP_133587094.1">
    <property type="nucleotide sequence ID" value="NZ_CP037953.1"/>
</dbReference>
<dbReference type="Gene3D" id="3.30.499.10">
    <property type="entry name" value="Aconitase, domain 3"/>
    <property type="match status" value="2"/>
</dbReference>
<dbReference type="PANTHER" id="PTHR43822:SF9">
    <property type="entry name" value="3-ISOPROPYLMALATE DEHYDRATASE"/>
    <property type="match status" value="1"/>
</dbReference>
<accession>A0A4R6V005</accession>
<dbReference type="FunFam" id="3.30.499.10:FF:000007">
    <property type="entry name" value="3-isopropylmalate dehydratase large subunit"/>
    <property type="match status" value="1"/>
</dbReference>
<dbReference type="GO" id="GO:0009098">
    <property type="term" value="P:L-leucine biosynthetic process"/>
    <property type="evidence" value="ECO:0007669"/>
    <property type="project" value="UniProtKB-UniRule"/>
</dbReference>
<evidence type="ECO:0000256" key="3">
    <source>
        <dbReference type="ARBA" id="ARBA00004729"/>
    </source>
</evidence>
<name>A0A4R6V005_9GAMM</name>
<dbReference type="OrthoDB" id="9802769at2"/>
<dbReference type="PROSITE" id="PS00450">
    <property type="entry name" value="ACONITASE_1"/>
    <property type="match status" value="1"/>
</dbReference>
<dbReference type="AlphaFoldDB" id="A0A4R6V005"/>
<keyword evidence="8 13" id="KW-0479">Metal-binding</keyword>
<evidence type="ECO:0000256" key="7">
    <source>
        <dbReference type="ARBA" id="ARBA00022605"/>
    </source>
</evidence>
<evidence type="ECO:0000256" key="10">
    <source>
        <dbReference type="ARBA" id="ARBA00023014"/>
    </source>
</evidence>
<evidence type="ECO:0000256" key="4">
    <source>
        <dbReference type="ARBA" id="ARBA00011271"/>
    </source>
</evidence>
<dbReference type="NCBIfam" id="NF004016">
    <property type="entry name" value="PRK05478.1"/>
    <property type="match status" value="1"/>
</dbReference>
<evidence type="ECO:0000256" key="1">
    <source>
        <dbReference type="ARBA" id="ARBA00000491"/>
    </source>
</evidence>
<comment type="catalytic activity">
    <reaction evidence="1 13">
        <text>(2R,3S)-3-isopropylmalate = (2S)-2-isopropylmalate</text>
        <dbReference type="Rhea" id="RHEA:32287"/>
        <dbReference type="ChEBI" id="CHEBI:1178"/>
        <dbReference type="ChEBI" id="CHEBI:35121"/>
        <dbReference type="EC" id="4.2.1.33"/>
    </reaction>
</comment>
<dbReference type="SUPFAM" id="SSF53732">
    <property type="entry name" value="Aconitase iron-sulfur domain"/>
    <property type="match status" value="1"/>
</dbReference>
<gene>
    <name evidence="13" type="primary">leuC</name>
    <name evidence="15" type="ORF">EV696_101218</name>
</gene>
<dbReference type="InterPro" id="IPR018136">
    <property type="entry name" value="Aconitase_4Fe-4S_BS"/>
</dbReference>
<protein>
    <recommendedName>
        <fullName evidence="13">3-isopropylmalate dehydratase large subunit</fullName>
        <ecNumber evidence="13">4.2.1.33</ecNumber>
    </recommendedName>
    <alternativeName>
        <fullName evidence="13">Alpha-IPM isomerase</fullName>
        <shortName evidence="13">IPMI</shortName>
    </alternativeName>
    <alternativeName>
        <fullName evidence="13">Isopropylmalate isomerase</fullName>
    </alternativeName>
</protein>
<keyword evidence="5 13" id="KW-0432">Leucine biosynthesis</keyword>
<dbReference type="NCBIfam" id="NF009116">
    <property type="entry name" value="PRK12466.1"/>
    <property type="match status" value="1"/>
</dbReference>
<evidence type="ECO:0000256" key="9">
    <source>
        <dbReference type="ARBA" id="ARBA00023004"/>
    </source>
</evidence>
<dbReference type="PANTHER" id="PTHR43822">
    <property type="entry name" value="HOMOACONITASE, MITOCHONDRIAL-RELATED"/>
    <property type="match status" value="1"/>
</dbReference>
<dbReference type="CDD" id="cd01583">
    <property type="entry name" value="IPMI"/>
    <property type="match status" value="1"/>
</dbReference>
<organism evidence="15 16">
    <name type="scientific">Permianibacter aggregans</name>
    <dbReference type="NCBI Taxonomy" id="1510150"/>
    <lineage>
        <taxon>Bacteria</taxon>
        <taxon>Pseudomonadati</taxon>
        <taxon>Pseudomonadota</taxon>
        <taxon>Gammaproteobacteria</taxon>
        <taxon>Pseudomonadales</taxon>
        <taxon>Pseudomonadaceae</taxon>
        <taxon>Permianibacter</taxon>
    </lineage>
</organism>
<feature type="binding site" evidence="13">
    <location>
        <position position="409"/>
    </location>
    <ligand>
        <name>[4Fe-4S] cluster</name>
        <dbReference type="ChEBI" id="CHEBI:49883"/>
    </ligand>
</feature>
<dbReference type="InterPro" id="IPR015931">
    <property type="entry name" value="Acnase/IPM_dHydase_lsu_aba_1/3"/>
</dbReference>
<keyword evidence="9 13" id="KW-0408">Iron</keyword>
<comment type="similarity">
    <text evidence="13">Belongs to the aconitase/IPM isomerase family. LeuC type 1 subfamily.</text>
</comment>
<reference evidence="15 16" key="1">
    <citation type="submission" date="2019-03" db="EMBL/GenBank/DDBJ databases">
        <title>Genomic Encyclopedia of Type Strains, Phase IV (KMG-IV): sequencing the most valuable type-strain genomes for metagenomic binning, comparative biology and taxonomic classification.</title>
        <authorList>
            <person name="Goeker M."/>
        </authorList>
    </citation>
    <scope>NUCLEOTIDE SEQUENCE [LARGE SCALE GENOMIC DNA]</scope>
    <source>
        <strain evidence="15 16">DSM 103792</strain>
    </source>
</reference>
<sequence>MTAKTLYDKLWDEHVVLQAETGAELIYIDRQLLHEVTSPQAFDGLRMNQRKPWRIDANLAVPDHNVPTEGRDKGIADPISRIQVETLDSNCNEFGIVEFKMNDVRQGIVHVIGPEQGATLPGMTIVCGDSHTATHGAFGALAFGIGTSEVEHVLATQCLWQKKNKNMLVKVTGKLGTGVGAKDIVLAVIGRIGTAGGTGYAIEFGGETIAGLSMEGRMTICNMAIEAGARVGLVACDQTTIDYLKDRPFAPKGSDWDKAVEYWRTLHSDDGAHYDQIIELNAADIEPQVTWGTSPEMVAPVYAKVPNPDNEKNPVKKEGITRALQYMGLKAEQAITDIKLDRVFIGSCTNSRIEDLREAASVIKGRKVASTIKQAMVVPGSGLVKQQAEKEGLDKVFKAAGFEWREPGCSMCLAMNADRLEPGEHCASTSNRNFEGRQGQGGRTHLVSPAMAAAAALAGHFVDVRTF</sequence>
<dbReference type="Proteomes" id="UP000295375">
    <property type="component" value="Unassembled WGS sequence"/>
</dbReference>
<comment type="caution">
    <text evidence="15">The sequence shown here is derived from an EMBL/GenBank/DDBJ whole genome shotgun (WGS) entry which is preliminary data.</text>
</comment>
<feature type="binding site" evidence="13">
    <location>
        <position position="348"/>
    </location>
    <ligand>
        <name>[4Fe-4S] cluster</name>
        <dbReference type="ChEBI" id="CHEBI:49883"/>
    </ligand>
</feature>
<keyword evidence="16" id="KW-1185">Reference proteome</keyword>
<dbReference type="GO" id="GO:0051539">
    <property type="term" value="F:4 iron, 4 sulfur cluster binding"/>
    <property type="evidence" value="ECO:0007669"/>
    <property type="project" value="UniProtKB-KW"/>
</dbReference>
<dbReference type="Pfam" id="PF00330">
    <property type="entry name" value="Aconitase"/>
    <property type="match status" value="1"/>
</dbReference>
<evidence type="ECO:0000256" key="13">
    <source>
        <dbReference type="HAMAP-Rule" id="MF_01026"/>
    </source>
</evidence>
<dbReference type="PROSITE" id="PS01244">
    <property type="entry name" value="ACONITASE_2"/>
    <property type="match status" value="1"/>
</dbReference>
<dbReference type="InterPro" id="IPR004430">
    <property type="entry name" value="3-IsopropMal_deHydase_lsu"/>
</dbReference>
<evidence type="ECO:0000256" key="2">
    <source>
        <dbReference type="ARBA" id="ARBA00002695"/>
    </source>
</evidence>
<dbReference type="PRINTS" id="PR00415">
    <property type="entry name" value="ACONITASE"/>
</dbReference>
<evidence type="ECO:0000256" key="11">
    <source>
        <dbReference type="ARBA" id="ARBA00023239"/>
    </source>
</evidence>
<evidence type="ECO:0000256" key="5">
    <source>
        <dbReference type="ARBA" id="ARBA00022430"/>
    </source>
</evidence>
<keyword evidence="12 13" id="KW-0100">Branched-chain amino acid biosynthesis</keyword>
<comment type="subunit">
    <text evidence="4 13">Heterodimer of LeuC and LeuD.</text>
</comment>
<dbReference type="InterPro" id="IPR033941">
    <property type="entry name" value="IPMI_cat"/>
</dbReference>
<keyword evidence="6 13" id="KW-0004">4Fe-4S</keyword>
<feature type="binding site" evidence="13">
    <location>
        <position position="412"/>
    </location>
    <ligand>
        <name>[4Fe-4S] cluster</name>
        <dbReference type="ChEBI" id="CHEBI:49883"/>
    </ligand>
</feature>
<keyword evidence="7 13" id="KW-0028">Amino-acid biosynthesis</keyword>
<dbReference type="GO" id="GO:0046872">
    <property type="term" value="F:metal ion binding"/>
    <property type="evidence" value="ECO:0007669"/>
    <property type="project" value="UniProtKB-KW"/>
</dbReference>
<dbReference type="InterPro" id="IPR001030">
    <property type="entry name" value="Acoase/IPM_deHydtase_lsu_aba"/>
</dbReference>
<dbReference type="GO" id="GO:0003861">
    <property type="term" value="F:3-isopropylmalate dehydratase activity"/>
    <property type="evidence" value="ECO:0007669"/>
    <property type="project" value="UniProtKB-UniRule"/>
</dbReference>
<evidence type="ECO:0000256" key="8">
    <source>
        <dbReference type="ARBA" id="ARBA00022723"/>
    </source>
</evidence>
<keyword evidence="11 13" id="KW-0456">Lyase</keyword>
<evidence type="ECO:0000313" key="15">
    <source>
        <dbReference type="EMBL" id="TDQ51245.1"/>
    </source>
</evidence>
<feature type="domain" description="Aconitase/3-isopropylmalate dehydratase large subunit alpha/beta/alpha" evidence="14">
    <location>
        <begin position="8"/>
        <end position="459"/>
    </location>
</feature>
<dbReference type="EC" id="4.2.1.33" evidence="13"/>
<comment type="function">
    <text evidence="2 13">Catalyzes the isomerization between 2-isopropylmalate and 3-isopropylmalate, via the formation of 2-isopropylmaleate.</text>
</comment>
<evidence type="ECO:0000259" key="14">
    <source>
        <dbReference type="Pfam" id="PF00330"/>
    </source>
</evidence>